<name>A0A6N2UXP6_9FIRM</name>
<proteinExistence type="predicted"/>
<evidence type="ECO:0000256" key="1">
    <source>
        <dbReference type="ARBA" id="ARBA00023125"/>
    </source>
</evidence>
<dbReference type="Pfam" id="PF01381">
    <property type="entry name" value="HTH_3"/>
    <property type="match status" value="1"/>
</dbReference>
<dbReference type="AlphaFoldDB" id="A0A6N2UXP6"/>
<protein>
    <submittedName>
        <fullName evidence="3">DNA-binding transcriptional repressor PuuR</fullName>
    </submittedName>
</protein>
<dbReference type="InterPro" id="IPR010982">
    <property type="entry name" value="Lambda_DNA-bd_dom_sf"/>
</dbReference>
<sequence>MFLEYSIDKKSCHFVLTNKVVNDMIKMTRKVVKNLIRKRRDETMPLYNNLKEHRTALGINQTELGKMAGVSRQTISLIERGDYSPSVALALKLAKICQVTVEDIFVYEEDES</sequence>
<dbReference type="EMBL" id="CACRST010000023">
    <property type="protein sequence ID" value="VYT22568.1"/>
    <property type="molecule type" value="Genomic_DNA"/>
</dbReference>
<dbReference type="PANTHER" id="PTHR46558:SF12">
    <property type="entry name" value="DNA-BINDING PROTEIN"/>
    <property type="match status" value="1"/>
</dbReference>
<dbReference type="CDD" id="cd00093">
    <property type="entry name" value="HTH_XRE"/>
    <property type="match status" value="1"/>
</dbReference>
<accession>A0A6N2UXP6</accession>
<gene>
    <name evidence="3" type="ORF">BGLFYP119_00020</name>
</gene>
<organism evidence="3">
    <name type="scientific">Blautia glucerasea</name>
    <dbReference type="NCBI Taxonomy" id="536633"/>
    <lineage>
        <taxon>Bacteria</taxon>
        <taxon>Bacillati</taxon>
        <taxon>Bacillota</taxon>
        <taxon>Clostridia</taxon>
        <taxon>Lachnospirales</taxon>
        <taxon>Lachnospiraceae</taxon>
        <taxon>Blautia</taxon>
    </lineage>
</organism>
<dbReference type="Gene3D" id="1.10.260.40">
    <property type="entry name" value="lambda repressor-like DNA-binding domains"/>
    <property type="match status" value="1"/>
</dbReference>
<evidence type="ECO:0000259" key="2">
    <source>
        <dbReference type="PROSITE" id="PS50943"/>
    </source>
</evidence>
<dbReference type="GO" id="GO:0003677">
    <property type="term" value="F:DNA binding"/>
    <property type="evidence" value="ECO:0007669"/>
    <property type="project" value="UniProtKB-KW"/>
</dbReference>
<dbReference type="SUPFAM" id="SSF47413">
    <property type="entry name" value="lambda repressor-like DNA-binding domains"/>
    <property type="match status" value="1"/>
</dbReference>
<dbReference type="InterPro" id="IPR001387">
    <property type="entry name" value="Cro/C1-type_HTH"/>
</dbReference>
<keyword evidence="1 3" id="KW-0238">DNA-binding</keyword>
<reference evidence="3" key="1">
    <citation type="submission" date="2019-11" db="EMBL/GenBank/DDBJ databases">
        <authorList>
            <person name="Feng L."/>
        </authorList>
    </citation>
    <scope>NUCLEOTIDE SEQUENCE</scope>
    <source>
        <strain evidence="3">BgluceraseaLFYP119</strain>
    </source>
</reference>
<dbReference type="PANTHER" id="PTHR46558">
    <property type="entry name" value="TRACRIPTIONAL REGULATORY PROTEIN-RELATED-RELATED"/>
    <property type="match status" value="1"/>
</dbReference>
<feature type="domain" description="HTH cro/C1-type" evidence="2">
    <location>
        <begin position="50"/>
        <end position="104"/>
    </location>
</feature>
<dbReference type="PROSITE" id="PS50943">
    <property type="entry name" value="HTH_CROC1"/>
    <property type="match status" value="1"/>
</dbReference>
<evidence type="ECO:0000313" key="3">
    <source>
        <dbReference type="EMBL" id="VYT22568.1"/>
    </source>
</evidence>
<dbReference type="SMART" id="SM00530">
    <property type="entry name" value="HTH_XRE"/>
    <property type="match status" value="1"/>
</dbReference>